<gene>
    <name evidence="9" type="ORF">IEQ44_15775</name>
</gene>
<evidence type="ECO:0000256" key="7">
    <source>
        <dbReference type="ARBA" id="ARBA00023136"/>
    </source>
</evidence>
<evidence type="ECO:0000256" key="5">
    <source>
        <dbReference type="ARBA" id="ARBA00022989"/>
    </source>
</evidence>
<evidence type="ECO:0000256" key="1">
    <source>
        <dbReference type="ARBA" id="ARBA00004141"/>
    </source>
</evidence>
<evidence type="ECO:0000313" key="9">
    <source>
        <dbReference type="EMBL" id="MBE7326094.1"/>
    </source>
</evidence>
<proteinExistence type="predicted"/>
<evidence type="ECO:0000256" key="2">
    <source>
        <dbReference type="ARBA" id="ARBA00022516"/>
    </source>
</evidence>
<comment type="subcellular location">
    <subcellularLocation>
        <location evidence="1">Membrane</location>
        <topology evidence="1">Multi-pass membrane protein</topology>
    </subcellularLocation>
</comment>
<name>A0ABR9RWZ4_9ACTN</name>
<reference evidence="9 10" key="1">
    <citation type="submission" date="2020-10" db="EMBL/GenBank/DDBJ databases">
        <title>Nocardioides sp. isolated from sludge.</title>
        <authorList>
            <person name="Zhang X."/>
        </authorList>
    </citation>
    <scope>NUCLEOTIDE SEQUENCE [LARGE SCALE GENOMIC DNA]</scope>
    <source>
        <strain evidence="9 10">Y6</strain>
    </source>
</reference>
<sequence>MGTFHAMLNCAVHVIMYTYYGMTALGPSFQKYVWWKKYLTTVQLVCTIGLLADLMVVHTYCS</sequence>
<feature type="non-terminal residue" evidence="9">
    <location>
        <position position="62"/>
    </location>
</feature>
<dbReference type="Pfam" id="PF01151">
    <property type="entry name" value="ELO"/>
    <property type="match status" value="1"/>
</dbReference>
<evidence type="ECO:0000256" key="4">
    <source>
        <dbReference type="ARBA" id="ARBA00022692"/>
    </source>
</evidence>
<dbReference type="EMBL" id="JADCSA010000329">
    <property type="protein sequence ID" value="MBE7326094.1"/>
    <property type="molecule type" value="Genomic_DNA"/>
</dbReference>
<keyword evidence="6" id="KW-0443">Lipid metabolism</keyword>
<accession>A0ABR9RWZ4</accession>
<evidence type="ECO:0000256" key="3">
    <source>
        <dbReference type="ARBA" id="ARBA00022679"/>
    </source>
</evidence>
<organism evidence="9 10">
    <name type="scientific">Nocardioides malaquae</name>
    <dbReference type="NCBI Taxonomy" id="2773426"/>
    <lineage>
        <taxon>Bacteria</taxon>
        <taxon>Bacillati</taxon>
        <taxon>Actinomycetota</taxon>
        <taxon>Actinomycetes</taxon>
        <taxon>Propionibacteriales</taxon>
        <taxon>Nocardioidaceae</taxon>
        <taxon>Nocardioides</taxon>
    </lineage>
</organism>
<evidence type="ECO:0000313" key="10">
    <source>
        <dbReference type="Proteomes" id="UP000756387"/>
    </source>
</evidence>
<dbReference type="Proteomes" id="UP000756387">
    <property type="component" value="Unassembled WGS sequence"/>
</dbReference>
<keyword evidence="3" id="KW-0808">Transferase</keyword>
<feature type="transmembrane region" description="Helical" evidence="8">
    <location>
        <begin position="6"/>
        <end position="26"/>
    </location>
</feature>
<comment type="caution">
    <text evidence="9">The sequence shown here is derived from an EMBL/GenBank/DDBJ whole genome shotgun (WGS) entry which is preliminary data.</text>
</comment>
<keyword evidence="10" id="KW-1185">Reference proteome</keyword>
<evidence type="ECO:0000256" key="6">
    <source>
        <dbReference type="ARBA" id="ARBA00023098"/>
    </source>
</evidence>
<keyword evidence="4 8" id="KW-0812">Transmembrane</keyword>
<protein>
    <submittedName>
        <fullName evidence="9">Elongation of very long chain fatty acids protein</fullName>
    </submittedName>
</protein>
<feature type="transmembrane region" description="Helical" evidence="8">
    <location>
        <begin position="38"/>
        <end position="60"/>
    </location>
</feature>
<keyword evidence="5 8" id="KW-1133">Transmembrane helix</keyword>
<evidence type="ECO:0000256" key="8">
    <source>
        <dbReference type="SAM" id="Phobius"/>
    </source>
</evidence>
<keyword evidence="2" id="KW-0444">Lipid biosynthesis</keyword>
<dbReference type="InterPro" id="IPR002076">
    <property type="entry name" value="ELO_fam"/>
</dbReference>
<keyword evidence="7 8" id="KW-0472">Membrane</keyword>